<dbReference type="SMART" id="SM00850">
    <property type="entry name" value="LytTR"/>
    <property type="match status" value="1"/>
</dbReference>
<accession>A0ABU5QA99</accession>
<reference evidence="2 3" key="1">
    <citation type="submission" date="2023-12" db="EMBL/GenBank/DDBJ databases">
        <title>Novel species of the genus Arcicella isolated from rivers.</title>
        <authorList>
            <person name="Lu H."/>
        </authorList>
    </citation>
    <scope>NUCLEOTIDE SEQUENCE [LARGE SCALE GENOMIC DNA]</scope>
    <source>
        <strain evidence="2 3">KCTC 23307</strain>
    </source>
</reference>
<comment type="caution">
    <text evidence="2">The sequence shown here is derived from an EMBL/GenBank/DDBJ whole genome shotgun (WGS) entry which is preliminary data.</text>
</comment>
<dbReference type="RefSeq" id="WP_323296926.1">
    <property type="nucleotide sequence ID" value="NZ_JAYFUM010000011.1"/>
</dbReference>
<dbReference type="PANTHER" id="PTHR37299:SF1">
    <property type="entry name" value="STAGE 0 SPORULATION PROTEIN A HOMOLOG"/>
    <property type="match status" value="1"/>
</dbReference>
<name>A0ABU5QA99_9BACT</name>
<sequence>MARPYSNINSFLLANPNRDYSFRRDFSTSTEHNVLLTLSCKKNIEVDWKDISHLEAISNYTMFYLNNGKKLLVSRTMKVFLPKLDAEMFVRVHKSFVINLTYLSQFDVREEMFVQLRDGSKISISRRKKKEFVEKTKKYFSKFGIN</sequence>
<evidence type="ECO:0000313" key="2">
    <source>
        <dbReference type="EMBL" id="MEA5139770.1"/>
    </source>
</evidence>
<evidence type="ECO:0000259" key="1">
    <source>
        <dbReference type="PROSITE" id="PS50930"/>
    </source>
</evidence>
<feature type="domain" description="HTH LytTR-type" evidence="1">
    <location>
        <begin position="38"/>
        <end position="138"/>
    </location>
</feature>
<dbReference type="InterPro" id="IPR007492">
    <property type="entry name" value="LytTR_DNA-bd_dom"/>
</dbReference>
<dbReference type="PROSITE" id="PS50930">
    <property type="entry name" value="HTH_LYTTR"/>
    <property type="match status" value="1"/>
</dbReference>
<dbReference type="GO" id="GO:0003677">
    <property type="term" value="F:DNA binding"/>
    <property type="evidence" value="ECO:0007669"/>
    <property type="project" value="UniProtKB-KW"/>
</dbReference>
<dbReference type="Gene3D" id="2.40.50.1020">
    <property type="entry name" value="LytTr DNA-binding domain"/>
    <property type="match status" value="1"/>
</dbReference>
<protein>
    <submittedName>
        <fullName evidence="2">LytTR family DNA-binding domain-containing protein</fullName>
    </submittedName>
</protein>
<dbReference type="InterPro" id="IPR046947">
    <property type="entry name" value="LytR-like"/>
</dbReference>
<dbReference type="EMBL" id="JAYFUM010000011">
    <property type="protein sequence ID" value="MEA5139770.1"/>
    <property type="molecule type" value="Genomic_DNA"/>
</dbReference>
<proteinExistence type="predicted"/>
<evidence type="ECO:0000313" key="3">
    <source>
        <dbReference type="Proteomes" id="UP001302949"/>
    </source>
</evidence>
<dbReference type="Pfam" id="PF04397">
    <property type="entry name" value="LytTR"/>
    <property type="match status" value="1"/>
</dbReference>
<keyword evidence="3" id="KW-1185">Reference proteome</keyword>
<keyword evidence="2" id="KW-0238">DNA-binding</keyword>
<dbReference type="PANTHER" id="PTHR37299">
    <property type="entry name" value="TRANSCRIPTIONAL REGULATOR-RELATED"/>
    <property type="match status" value="1"/>
</dbReference>
<gene>
    <name evidence="2" type="ORF">VB248_11505</name>
</gene>
<organism evidence="2 3">
    <name type="scientific">Arcicella rigui</name>
    <dbReference type="NCBI Taxonomy" id="797020"/>
    <lineage>
        <taxon>Bacteria</taxon>
        <taxon>Pseudomonadati</taxon>
        <taxon>Bacteroidota</taxon>
        <taxon>Cytophagia</taxon>
        <taxon>Cytophagales</taxon>
        <taxon>Flectobacillaceae</taxon>
        <taxon>Arcicella</taxon>
    </lineage>
</organism>
<dbReference type="Proteomes" id="UP001302949">
    <property type="component" value="Unassembled WGS sequence"/>
</dbReference>